<dbReference type="AlphaFoldDB" id="A0A8J7KGJ0"/>
<name>A0A8J7KGJ0_9ACTN</name>
<reference evidence="2" key="1">
    <citation type="submission" date="2020-11" db="EMBL/GenBank/DDBJ databases">
        <title>Sequencing the genomes of 1000 actinobacteria strains.</title>
        <authorList>
            <person name="Klenk H.-P."/>
        </authorList>
    </citation>
    <scope>NUCLEOTIDE SEQUENCE</scope>
    <source>
        <strain evidence="2">DSM 45356</strain>
    </source>
</reference>
<organism evidence="2 3">
    <name type="scientific">Longispora fulva</name>
    <dbReference type="NCBI Taxonomy" id="619741"/>
    <lineage>
        <taxon>Bacteria</taxon>
        <taxon>Bacillati</taxon>
        <taxon>Actinomycetota</taxon>
        <taxon>Actinomycetes</taxon>
        <taxon>Micromonosporales</taxon>
        <taxon>Micromonosporaceae</taxon>
        <taxon>Longispora</taxon>
    </lineage>
</organism>
<dbReference type="Proteomes" id="UP000622552">
    <property type="component" value="Unassembled WGS sequence"/>
</dbReference>
<dbReference type="RefSeq" id="WP_197002162.1">
    <property type="nucleotide sequence ID" value="NZ_BONS01000004.1"/>
</dbReference>
<feature type="region of interest" description="Disordered" evidence="1">
    <location>
        <begin position="83"/>
        <end position="104"/>
    </location>
</feature>
<evidence type="ECO:0000313" key="2">
    <source>
        <dbReference type="EMBL" id="MBG6134989.1"/>
    </source>
</evidence>
<evidence type="ECO:0000256" key="1">
    <source>
        <dbReference type="SAM" id="MobiDB-lite"/>
    </source>
</evidence>
<feature type="compositionally biased region" description="Basic and acidic residues" evidence="1">
    <location>
        <begin position="95"/>
        <end position="104"/>
    </location>
</feature>
<proteinExistence type="predicted"/>
<accession>A0A8J7KGJ0</accession>
<protein>
    <submittedName>
        <fullName evidence="2">Uncharacterized protein</fullName>
    </submittedName>
</protein>
<keyword evidence="3" id="KW-1185">Reference proteome</keyword>
<sequence length="104" mass="11436">MSVEGFWKIAVATPLGTRHTVLELFTEDGVLQGISRGEKEELILKDLRLEGDKLSWYQSIKRPMRMDLSFDLVVEGDDMTGTAKGGIMPASKVTGRREPAAQAG</sequence>
<comment type="caution">
    <text evidence="2">The sequence shown here is derived from an EMBL/GenBank/DDBJ whole genome shotgun (WGS) entry which is preliminary data.</text>
</comment>
<evidence type="ECO:0000313" key="3">
    <source>
        <dbReference type="Proteomes" id="UP000622552"/>
    </source>
</evidence>
<gene>
    <name evidence="2" type="ORF">IW245_001183</name>
</gene>
<dbReference type="EMBL" id="JADOUF010000001">
    <property type="protein sequence ID" value="MBG6134989.1"/>
    <property type="molecule type" value="Genomic_DNA"/>
</dbReference>